<name>A0A1E3QIA2_9ASCO</name>
<evidence type="ECO:0000313" key="2">
    <source>
        <dbReference type="Proteomes" id="UP000094336"/>
    </source>
</evidence>
<organism evidence="1 2">
    <name type="scientific">Babjeviella inositovora NRRL Y-12698</name>
    <dbReference type="NCBI Taxonomy" id="984486"/>
    <lineage>
        <taxon>Eukaryota</taxon>
        <taxon>Fungi</taxon>
        <taxon>Dikarya</taxon>
        <taxon>Ascomycota</taxon>
        <taxon>Saccharomycotina</taxon>
        <taxon>Pichiomycetes</taxon>
        <taxon>Serinales incertae sedis</taxon>
        <taxon>Babjeviella</taxon>
    </lineage>
</organism>
<sequence length="97" mass="10554">FRSNSGSHGGIIGGVNLLDFNIGFFNQSTQVSVQTCTDNKHMAVMIALYLICHSIGPPLDNSISGAIWTQKSYSELLKTLGDTRLATCVYSSLKVYH</sequence>
<dbReference type="Proteomes" id="UP000094336">
    <property type="component" value="Unassembled WGS sequence"/>
</dbReference>
<proteinExistence type="predicted"/>
<dbReference type="GeneID" id="30149022"/>
<dbReference type="STRING" id="984486.A0A1E3QIA2"/>
<keyword evidence="2" id="KW-1185">Reference proteome</keyword>
<accession>A0A1E3QIA2</accession>
<feature type="non-terminal residue" evidence="1">
    <location>
        <position position="1"/>
    </location>
</feature>
<dbReference type="RefSeq" id="XP_018982771.1">
    <property type="nucleotide sequence ID" value="XM_019131169.1"/>
</dbReference>
<protein>
    <submittedName>
        <fullName evidence="1">Uncharacterized protein</fullName>
    </submittedName>
</protein>
<dbReference type="OrthoDB" id="2241241at2759"/>
<dbReference type="AlphaFoldDB" id="A0A1E3QIA2"/>
<evidence type="ECO:0000313" key="1">
    <source>
        <dbReference type="EMBL" id="ODQ77443.1"/>
    </source>
</evidence>
<gene>
    <name evidence="1" type="ORF">BABINDRAFT_182550</name>
</gene>
<dbReference type="EMBL" id="KV454440">
    <property type="protein sequence ID" value="ODQ77443.1"/>
    <property type="molecule type" value="Genomic_DNA"/>
</dbReference>
<reference evidence="2" key="1">
    <citation type="submission" date="2016-05" db="EMBL/GenBank/DDBJ databases">
        <title>Comparative genomics of biotechnologically important yeasts.</title>
        <authorList>
            <consortium name="DOE Joint Genome Institute"/>
            <person name="Riley R."/>
            <person name="Haridas S."/>
            <person name="Wolfe K.H."/>
            <person name="Lopes M.R."/>
            <person name="Hittinger C.T."/>
            <person name="Goker M."/>
            <person name="Salamov A."/>
            <person name="Wisecaver J."/>
            <person name="Long T.M."/>
            <person name="Aerts A.L."/>
            <person name="Barry K."/>
            <person name="Choi C."/>
            <person name="Clum A."/>
            <person name="Coughlan A.Y."/>
            <person name="Deshpande S."/>
            <person name="Douglass A.P."/>
            <person name="Hanson S.J."/>
            <person name="Klenk H.-P."/>
            <person name="Labutti K."/>
            <person name="Lapidus A."/>
            <person name="Lindquist E."/>
            <person name="Lipzen A."/>
            <person name="Meier-Kolthoff J.P."/>
            <person name="Ohm R.A."/>
            <person name="Otillar R.P."/>
            <person name="Pangilinan J."/>
            <person name="Peng Y."/>
            <person name="Rokas A."/>
            <person name="Rosa C.A."/>
            <person name="Scheuner C."/>
            <person name="Sibirny A.A."/>
            <person name="Slot J.C."/>
            <person name="Stielow J.B."/>
            <person name="Sun H."/>
            <person name="Kurtzman C.P."/>
            <person name="Blackwell M."/>
            <person name="Grigoriev I.V."/>
            <person name="Jeffries T.W."/>
        </authorList>
    </citation>
    <scope>NUCLEOTIDE SEQUENCE [LARGE SCALE GENOMIC DNA]</scope>
    <source>
        <strain evidence="2">NRRL Y-12698</strain>
    </source>
</reference>